<name>A0A1G2IVK0_9BACT</name>
<keyword evidence="1" id="KW-0472">Membrane</keyword>
<comment type="caution">
    <text evidence="2">The sequence shown here is derived from an EMBL/GenBank/DDBJ whole genome shotgun (WGS) entry which is preliminary data.</text>
</comment>
<organism evidence="2 3">
    <name type="scientific">Candidatus Staskawiczbacteria bacterium RIFOXYB1_FULL_37_44</name>
    <dbReference type="NCBI Taxonomy" id="1802223"/>
    <lineage>
        <taxon>Bacteria</taxon>
        <taxon>Candidatus Staskawicziibacteriota</taxon>
    </lineage>
</organism>
<gene>
    <name evidence="2" type="ORF">A2358_01910</name>
</gene>
<dbReference type="EMBL" id="MHPJ01000017">
    <property type="protein sequence ID" value="OGZ78607.1"/>
    <property type="molecule type" value="Genomic_DNA"/>
</dbReference>
<accession>A0A1G2IVK0</accession>
<dbReference type="AlphaFoldDB" id="A0A1G2IVK0"/>
<dbReference type="Proteomes" id="UP000178650">
    <property type="component" value="Unassembled WGS sequence"/>
</dbReference>
<evidence type="ECO:0000256" key="1">
    <source>
        <dbReference type="SAM" id="Phobius"/>
    </source>
</evidence>
<feature type="transmembrane region" description="Helical" evidence="1">
    <location>
        <begin position="36"/>
        <end position="65"/>
    </location>
</feature>
<keyword evidence="1" id="KW-1133">Transmembrane helix</keyword>
<dbReference type="STRING" id="1802223.A2358_01910"/>
<evidence type="ECO:0000313" key="2">
    <source>
        <dbReference type="EMBL" id="OGZ78607.1"/>
    </source>
</evidence>
<reference evidence="2 3" key="1">
    <citation type="journal article" date="2016" name="Nat. Commun.">
        <title>Thousands of microbial genomes shed light on interconnected biogeochemical processes in an aquifer system.</title>
        <authorList>
            <person name="Anantharaman K."/>
            <person name="Brown C.T."/>
            <person name="Hug L.A."/>
            <person name="Sharon I."/>
            <person name="Castelle C.J."/>
            <person name="Probst A.J."/>
            <person name="Thomas B.C."/>
            <person name="Singh A."/>
            <person name="Wilkins M.J."/>
            <person name="Karaoz U."/>
            <person name="Brodie E.L."/>
            <person name="Williams K.H."/>
            <person name="Hubbard S.S."/>
            <person name="Banfield J.F."/>
        </authorList>
    </citation>
    <scope>NUCLEOTIDE SEQUENCE [LARGE SCALE GENOMIC DNA]</scope>
</reference>
<evidence type="ECO:0000313" key="3">
    <source>
        <dbReference type="Proteomes" id="UP000178650"/>
    </source>
</evidence>
<proteinExistence type="predicted"/>
<protein>
    <submittedName>
        <fullName evidence="2">Uncharacterized protein</fullName>
    </submittedName>
</protein>
<sequence length="74" mass="8539">MDVFTTGLIVLFAMTAIFYIVLFSFIFYWHLAKISFVIVPMIFTFEFFAIGFFVVCIVSIILNYLPGIIRLLGL</sequence>
<feature type="transmembrane region" description="Helical" evidence="1">
    <location>
        <begin position="6"/>
        <end position="29"/>
    </location>
</feature>
<keyword evidence="1" id="KW-0812">Transmembrane</keyword>